<dbReference type="EMBL" id="JANAVB010024600">
    <property type="protein sequence ID" value="KAJ6822064.1"/>
    <property type="molecule type" value="Genomic_DNA"/>
</dbReference>
<gene>
    <name evidence="1" type="ORF">M6B38_390110</name>
</gene>
<reference evidence="1" key="1">
    <citation type="journal article" date="2023" name="GigaByte">
        <title>Genome assembly of the bearded iris, Iris pallida Lam.</title>
        <authorList>
            <person name="Bruccoleri R.E."/>
            <person name="Oakeley E.J."/>
            <person name="Faust A.M.E."/>
            <person name="Altorfer M."/>
            <person name="Dessus-Babus S."/>
            <person name="Burckhardt D."/>
            <person name="Oertli M."/>
            <person name="Naumann U."/>
            <person name="Petersen F."/>
            <person name="Wong J."/>
        </authorList>
    </citation>
    <scope>NUCLEOTIDE SEQUENCE</scope>
    <source>
        <strain evidence="1">GSM-AAB239-AS_SAM_17_03QT</strain>
    </source>
</reference>
<dbReference type="AlphaFoldDB" id="A0AAX6G049"/>
<sequence>MRLSLRLQDLALHLSEEEVSNAWNRSFPWILLFPEFVSVARSGSRARVTRNKGELNLLLPYLDTGLNGRFIAVPDLSFWNESFSGLGCRGGVSLVSKHCSCPPVGCALVSVHPCVFDEWINWG</sequence>
<evidence type="ECO:0000313" key="2">
    <source>
        <dbReference type="Proteomes" id="UP001140949"/>
    </source>
</evidence>
<accession>A0AAX6G049</accession>
<evidence type="ECO:0000313" key="1">
    <source>
        <dbReference type="EMBL" id="KAJ6822064.1"/>
    </source>
</evidence>
<name>A0AAX6G049_IRIPA</name>
<organism evidence="1 2">
    <name type="scientific">Iris pallida</name>
    <name type="common">Sweet iris</name>
    <dbReference type="NCBI Taxonomy" id="29817"/>
    <lineage>
        <taxon>Eukaryota</taxon>
        <taxon>Viridiplantae</taxon>
        <taxon>Streptophyta</taxon>
        <taxon>Embryophyta</taxon>
        <taxon>Tracheophyta</taxon>
        <taxon>Spermatophyta</taxon>
        <taxon>Magnoliopsida</taxon>
        <taxon>Liliopsida</taxon>
        <taxon>Asparagales</taxon>
        <taxon>Iridaceae</taxon>
        <taxon>Iridoideae</taxon>
        <taxon>Irideae</taxon>
        <taxon>Iris</taxon>
    </lineage>
</organism>
<protein>
    <submittedName>
        <fullName evidence="1">Uncharacterized protein</fullName>
    </submittedName>
</protein>
<comment type="caution">
    <text evidence="1">The sequence shown here is derived from an EMBL/GenBank/DDBJ whole genome shotgun (WGS) entry which is preliminary data.</text>
</comment>
<proteinExistence type="predicted"/>
<keyword evidence="2" id="KW-1185">Reference proteome</keyword>
<reference evidence="1" key="2">
    <citation type="submission" date="2023-04" db="EMBL/GenBank/DDBJ databases">
        <authorList>
            <person name="Bruccoleri R.E."/>
            <person name="Oakeley E.J."/>
            <person name="Faust A.-M."/>
            <person name="Dessus-Babus S."/>
            <person name="Altorfer M."/>
            <person name="Burckhardt D."/>
            <person name="Oertli M."/>
            <person name="Naumann U."/>
            <person name="Petersen F."/>
            <person name="Wong J."/>
        </authorList>
    </citation>
    <scope>NUCLEOTIDE SEQUENCE</scope>
    <source>
        <strain evidence="1">GSM-AAB239-AS_SAM_17_03QT</strain>
        <tissue evidence="1">Leaf</tissue>
    </source>
</reference>
<dbReference type="Proteomes" id="UP001140949">
    <property type="component" value="Unassembled WGS sequence"/>
</dbReference>